<dbReference type="KEGG" id="bsei:KMZ68_13920"/>
<dbReference type="RefSeq" id="WP_215611879.1">
    <property type="nucleotide sequence ID" value="NZ_CP076135.1"/>
</dbReference>
<evidence type="ECO:0000313" key="10">
    <source>
        <dbReference type="Proteomes" id="UP000680805"/>
    </source>
</evidence>
<feature type="transmembrane region" description="Helical" evidence="7">
    <location>
        <begin position="126"/>
        <end position="146"/>
    </location>
</feature>
<organism evidence="9 10">
    <name type="scientific">Bradyrhizobium sediminis</name>
    <dbReference type="NCBI Taxonomy" id="2840469"/>
    <lineage>
        <taxon>Bacteria</taxon>
        <taxon>Pseudomonadati</taxon>
        <taxon>Pseudomonadota</taxon>
        <taxon>Alphaproteobacteria</taxon>
        <taxon>Hyphomicrobiales</taxon>
        <taxon>Nitrobacteraceae</taxon>
        <taxon>Bradyrhizobium</taxon>
    </lineage>
</organism>
<feature type="transmembrane region" description="Helical" evidence="7">
    <location>
        <begin position="280"/>
        <end position="302"/>
    </location>
</feature>
<dbReference type="AlphaFoldDB" id="A0A975RQY3"/>
<dbReference type="InterPro" id="IPR000515">
    <property type="entry name" value="MetI-like"/>
</dbReference>
<dbReference type="SUPFAM" id="SSF161098">
    <property type="entry name" value="MetI-like"/>
    <property type="match status" value="1"/>
</dbReference>
<dbReference type="EMBL" id="CP076135">
    <property type="protein sequence ID" value="QWG16141.1"/>
    <property type="molecule type" value="Genomic_DNA"/>
</dbReference>
<evidence type="ECO:0000256" key="4">
    <source>
        <dbReference type="ARBA" id="ARBA00022692"/>
    </source>
</evidence>
<feature type="transmembrane region" description="Helical" evidence="7">
    <location>
        <begin position="33"/>
        <end position="54"/>
    </location>
</feature>
<proteinExistence type="inferred from homology"/>
<evidence type="ECO:0000256" key="3">
    <source>
        <dbReference type="ARBA" id="ARBA00022475"/>
    </source>
</evidence>
<keyword evidence="4 7" id="KW-0812">Transmembrane</keyword>
<feature type="transmembrane region" description="Helical" evidence="7">
    <location>
        <begin position="93"/>
        <end position="114"/>
    </location>
</feature>
<evidence type="ECO:0000313" key="9">
    <source>
        <dbReference type="EMBL" id="QWG16141.1"/>
    </source>
</evidence>
<feature type="transmembrane region" description="Helical" evidence="7">
    <location>
        <begin position="228"/>
        <end position="248"/>
    </location>
</feature>
<dbReference type="Pfam" id="PF00528">
    <property type="entry name" value="BPD_transp_1"/>
    <property type="match status" value="1"/>
</dbReference>
<dbReference type="GO" id="GO:0005886">
    <property type="term" value="C:plasma membrane"/>
    <property type="evidence" value="ECO:0007669"/>
    <property type="project" value="UniProtKB-SubCell"/>
</dbReference>
<evidence type="ECO:0000256" key="5">
    <source>
        <dbReference type="ARBA" id="ARBA00022989"/>
    </source>
</evidence>
<protein>
    <submittedName>
        <fullName evidence="9">Sugar ABC transporter permease</fullName>
    </submittedName>
</protein>
<dbReference type="GO" id="GO:0055085">
    <property type="term" value="P:transmembrane transport"/>
    <property type="evidence" value="ECO:0007669"/>
    <property type="project" value="InterPro"/>
</dbReference>
<keyword evidence="6 7" id="KW-0472">Membrane</keyword>
<feature type="transmembrane region" description="Helical" evidence="7">
    <location>
        <begin position="174"/>
        <end position="197"/>
    </location>
</feature>
<dbReference type="Gene3D" id="1.10.3720.10">
    <property type="entry name" value="MetI-like"/>
    <property type="match status" value="1"/>
</dbReference>
<comment type="subcellular location">
    <subcellularLocation>
        <location evidence="1 7">Cell membrane</location>
        <topology evidence="1 7">Multi-pass membrane protein</topology>
    </subcellularLocation>
</comment>
<keyword evidence="2 7" id="KW-0813">Transport</keyword>
<name>A0A975RQY3_9BRAD</name>
<sequence length="312" mass="35005">MVDVAVQPNSAAGPRTARKRASLRTALKRKSTAAFLMTLPLILLIVLLVIYPAFYSLHLATLNKSMQRFVGLGNFQFLFTRETFWLVVQQSCIFAITAVVFKALIGFIVAHFVHNIPTKGQRKWRGMLLVPWVIPPAMSTLAWLWLFDPSYSAFNYLLAGIGVDRIPWTGEAGWARFSVILVNIWFGAPFFMIMYLASLKSVPDQLYEAAAIDGANWWQRIWYVTLPMMRNIIAITTLFSLIVTFANFDIVRVLTSGGPLDHTHIFATWAFRVGIEGGDIPLGASVSLFMFPILAIAAIFILRDINNRGNEA</sequence>
<keyword evidence="3" id="KW-1003">Cell membrane</keyword>
<evidence type="ECO:0000256" key="6">
    <source>
        <dbReference type="ARBA" id="ARBA00023136"/>
    </source>
</evidence>
<feature type="domain" description="ABC transmembrane type-1" evidence="8">
    <location>
        <begin position="88"/>
        <end position="303"/>
    </location>
</feature>
<comment type="similarity">
    <text evidence="7">Belongs to the binding-protein-dependent transport system permease family.</text>
</comment>
<dbReference type="PANTHER" id="PTHR43005:SF1">
    <property type="entry name" value="SPERMIDINE_PUTRESCINE TRANSPORT SYSTEM PERMEASE PROTEIN"/>
    <property type="match status" value="1"/>
</dbReference>
<reference evidence="9" key="1">
    <citation type="submission" date="2021-06" db="EMBL/GenBank/DDBJ databases">
        <title>Bradyrhizobium sp. S2-11-2 Genome sequencing.</title>
        <authorList>
            <person name="Jin L."/>
        </authorList>
    </citation>
    <scope>NUCLEOTIDE SEQUENCE</scope>
    <source>
        <strain evidence="9">S2-11-2</strain>
    </source>
</reference>
<dbReference type="CDD" id="cd06261">
    <property type="entry name" value="TM_PBP2"/>
    <property type="match status" value="1"/>
</dbReference>
<dbReference type="InterPro" id="IPR035906">
    <property type="entry name" value="MetI-like_sf"/>
</dbReference>
<dbReference type="PANTHER" id="PTHR43005">
    <property type="entry name" value="BLR7065 PROTEIN"/>
    <property type="match status" value="1"/>
</dbReference>
<evidence type="ECO:0000256" key="1">
    <source>
        <dbReference type="ARBA" id="ARBA00004651"/>
    </source>
</evidence>
<evidence type="ECO:0000256" key="7">
    <source>
        <dbReference type="RuleBase" id="RU363032"/>
    </source>
</evidence>
<evidence type="ECO:0000259" key="8">
    <source>
        <dbReference type="PROSITE" id="PS50928"/>
    </source>
</evidence>
<accession>A0A975RQY3</accession>
<dbReference type="Proteomes" id="UP000680805">
    <property type="component" value="Chromosome"/>
</dbReference>
<dbReference type="PROSITE" id="PS50928">
    <property type="entry name" value="ABC_TM1"/>
    <property type="match status" value="1"/>
</dbReference>
<evidence type="ECO:0000256" key="2">
    <source>
        <dbReference type="ARBA" id="ARBA00022448"/>
    </source>
</evidence>
<keyword evidence="5 7" id="KW-1133">Transmembrane helix</keyword>
<gene>
    <name evidence="9" type="ORF">KMZ68_13920</name>
</gene>